<feature type="signal peptide" evidence="1">
    <location>
        <begin position="1"/>
        <end position="27"/>
    </location>
</feature>
<sequence length="483" mass="50357">MLGPVVVRRLAPFVLLVLLAACSRNVANPEPARVTTPLLVPAQASTIAIPVTARIAELERLLNDRVPARITSTDAQQAACAGAGVAARIGCQFTGSVDRGPIRVTGIDGNVLLLSVPVSGTVVTRLTGSTPVAAAAEVEARVALDIVGDWQPVADVAVTYRWTRAPDIDVLGRRISVAAAADPLLAGLIARLEAAVPECLEKLQPRARLAAAWRQGFTVVPVNPAAPQVWLRVTPQQLHFANYAIADGALTLGLGATALTETFVGTQPAAPAATPLPPPAAIPADGLSAFRAHVPVVADYTGLEAIVAAALKNVESPPLAVRGLGDVQPEFGAVRIHATDGGRLAIGLTMTASTRRQWIRPRGTVWITLKPYNRPGSQVLEIRDVAITGSPDSASFRILLAVARSRVVRDQLARALSQDLTASYQAALGNAGTALADRRLGDFRLSVGIDAVTNGTLVAAGQGLYLPVDARGTATLRFDPVRG</sequence>
<keyword evidence="1" id="KW-0732">Signal</keyword>
<evidence type="ECO:0000313" key="3">
    <source>
        <dbReference type="Proteomes" id="UP000481327"/>
    </source>
</evidence>
<feature type="chain" id="PRO_5028969383" evidence="1">
    <location>
        <begin position="28"/>
        <end position="483"/>
    </location>
</feature>
<organism evidence="2 3">
    <name type="scientific">Sandarakinorhabdus fusca</name>
    <dbReference type="NCBI Taxonomy" id="1439888"/>
    <lineage>
        <taxon>Bacteria</taxon>
        <taxon>Pseudomonadati</taxon>
        <taxon>Pseudomonadota</taxon>
        <taxon>Alphaproteobacteria</taxon>
        <taxon>Sphingomonadales</taxon>
        <taxon>Sphingosinicellaceae</taxon>
        <taxon>Sandarakinorhabdus</taxon>
    </lineage>
</organism>
<dbReference type="EMBL" id="WIOL01000001">
    <property type="protein sequence ID" value="MQT16076.1"/>
    <property type="molecule type" value="Genomic_DNA"/>
</dbReference>
<keyword evidence="3" id="KW-1185">Reference proteome</keyword>
<accession>A0A7C9GNA3</accession>
<name>A0A7C9GNA3_9SPHN</name>
<evidence type="ECO:0000313" key="2">
    <source>
        <dbReference type="EMBL" id="MQT16076.1"/>
    </source>
</evidence>
<gene>
    <name evidence="2" type="ORF">F3168_02215</name>
</gene>
<protein>
    <submittedName>
        <fullName evidence="2">DUF4403 family protein</fullName>
    </submittedName>
</protein>
<reference evidence="2 3" key="1">
    <citation type="submission" date="2019-09" db="EMBL/GenBank/DDBJ databases">
        <title>Polymorphobacter sp. isolated from a lake in China.</title>
        <authorList>
            <person name="Liu Z."/>
        </authorList>
    </citation>
    <scope>NUCLEOTIDE SEQUENCE [LARGE SCALE GENOMIC DNA]</scope>
    <source>
        <strain evidence="2 3">D40P</strain>
    </source>
</reference>
<dbReference type="Proteomes" id="UP000481327">
    <property type="component" value="Unassembled WGS sequence"/>
</dbReference>
<dbReference type="OrthoDB" id="1299766at2"/>
<dbReference type="InterPro" id="IPR025515">
    <property type="entry name" value="DUF4403"/>
</dbReference>
<dbReference type="Pfam" id="PF14356">
    <property type="entry name" value="DUF4403"/>
    <property type="match status" value="1"/>
</dbReference>
<proteinExistence type="predicted"/>
<evidence type="ECO:0000256" key="1">
    <source>
        <dbReference type="SAM" id="SignalP"/>
    </source>
</evidence>
<comment type="caution">
    <text evidence="2">The sequence shown here is derived from an EMBL/GenBank/DDBJ whole genome shotgun (WGS) entry which is preliminary data.</text>
</comment>
<dbReference type="AlphaFoldDB" id="A0A7C9GNA3"/>
<dbReference type="RefSeq" id="WP_152576515.1">
    <property type="nucleotide sequence ID" value="NZ_JAATJI010000001.1"/>
</dbReference>